<dbReference type="Proteomes" id="UP000799302">
    <property type="component" value="Unassembled WGS sequence"/>
</dbReference>
<dbReference type="PANTHER" id="PTHR32487:SF8">
    <property type="entry name" value="NAD-DEPENDENT EPIMERASE_DEHYDRATASE DOMAIN-CONTAINING PROTEIN"/>
    <property type="match status" value="1"/>
</dbReference>
<dbReference type="AlphaFoldDB" id="A0A6A6UBK9"/>
<dbReference type="PANTHER" id="PTHR32487">
    <property type="entry name" value="3-OXO-DELTA(4,5)-STEROID 5-BETA-REDUCTASE"/>
    <property type="match status" value="1"/>
</dbReference>
<dbReference type="Pfam" id="PF22917">
    <property type="entry name" value="PRISE"/>
    <property type="match status" value="1"/>
</dbReference>
<proteinExistence type="predicted"/>
<evidence type="ECO:0000259" key="1">
    <source>
        <dbReference type="Pfam" id="PF22917"/>
    </source>
</evidence>
<accession>A0A6A6UBK9</accession>
<feature type="domain" description="PRISE-like Rossmann-fold" evidence="1">
    <location>
        <begin position="8"/>
        <end position="396"/>
    </location>
</feature>
<dbReference type="Gene3D" id="3.40.50.720">
    <property type="entry name" value="NAD(P)-binding Rossmann-like Domain"/>
    <property type="match status" value="1"/>
</dbReference>
<dbReference type="InterPro" id="IPR055222">
    <property type="entry name" value="PRISE-like_Rossmann-fold"/>
</dbReference>
<gene>
    <name evidence="2" type="ORF">BT63DRAFT_440017</name>
</gene>
<dbReference type="OrthoDB" id="1731983at2759"/>
<dbReference type="SUPFAM" id="SSF51735">
    <property type="entry name" value="NAD(P)-binding Rossmann-fold domains"/>
    <property type="match status" value="2"/>
</dbReference>
<name>A0A6A6UBK9_9PEZI</name>
<dbReference type="InterPro" id="IPR036291">
    <property type="entry name" value="NAD(P)-bd_dom_sf"/>
</dbReference>
<organism evidence="2 3">
    <name type="scientific">Microthyrium microscopicum</name>
    <dbReference type="NCBI Taxonomy" id="703497"/>
    <lineage>
        <taxon>Eukaryota</taxon>
        <taxon>Fungi</taxon>
        <taxon>Dikarya</taxon>
        <taxon>Ascomycota</taxon>
        <taxon>Pezizomycotina</taxon>
        <taxon>Dothideomycetes</taxon>
        <taxon>Dothideomycetes incertae sedis</taxon>
        <taxon>Microthyriales</taxon>
        <taxon>Microthyriaceae</taxon>
        <taxon>Microthyrium</taxon>
    </lineage>
</organism>
<sequence>MSSAPKVALVFGASGVTGWSFVNEILNDYPKKGIWGKVYALTNRPLKEETTIWPKDDRLEIVSGIDLLKGSQEDLEKELKSKIKDISKVTHVYYLAYKANPHDLKAELDDAVAMWSRSTIAMDHISPSLEFVILQTGAKMYGCHLLENHPTDYIHPPLHENLPRLKQPYHDQLFYHPQLDWAHDYAKGKAWKWCDTRPDIIIGFHPTPNFYSLGQVLGIYMTLFRAVEGAGAECPWPGTKQSWVAKSHDSSSDMIARQTLHLSLTIDDKYNGTGFNVGDAKQWYTWETKWPAICKYFGLKGVGPESGKEGTEVRAYIKEHLAEWKKIEKEHGLQSGFADSEMVIPGFEFFLITQFDFDRQYDMTKMYDVAGFKEERTPAQTWGGVFDRMRKAKIIP</sequence>
<evidence type="ECO:0000313" key="3">
    <source>
        <dbReference type="Proteomes" id="UP000799302"/>
    </source>
</evidence>
<dbReference type="EMBL" id="MU004235">
    <property type="protein sequence ID" value="KAF2669330.1"/>
    <property type="molecule type" value="Genomic_DNA"/>
</dbReference>
<protein>
    <recommendedName>
        <fullName evidence="1">PRISE-like Rossmann-fold domain-containing protein</fullName>
    </recommendedName>
</protein>
<evidence type="ECO:0000313" key="2">
    <source>
        <dbReference type="EMBL" id="KAF2669330.1"/>
    </source>
</evidence>
<dbReference type="CDD" id="cd08948">
    <property type="entry name" value="5beta-POR_like_SDR_a"/>
    <property type="match status" value="1"/>
</dbReference>
<reference evidence="2" key="1">
    <citation type="journal article" date="2020" name="Stud. Mycol.">
        <title>101 Dothideomycetes genomes: a test case for predicting lifestyles and emergence of pathogens.</title>
        <authorList>
            <person name="Haridas S."/>
            <person name="Albert R."/>
            <person name="Binder M."/>
            <person name="Bloem J."/>
            <person name="Labutti K."/>
            <person name="Salamov A."/>
            <person name="Andreopoulos B."/>
            <person name="Baker S."/>
            <person name="Barry K."/>
            <person name="Bills G."/>
            <person name="Bluhm B."/>
            <person name="Cannon C."/>
            <person name="Castanera R."/>
            <person name="Culley D."/>
            <person name="Daum C."/>
            <person name="Ezra D."/>
            <person name="Gonzalez J."/>
            <person name="Henrissat B."/>
            <person name="Kuo A."/>
            <person name="Liang C."/>
            <person name="Lipzen A."/>
            <person name="Lutzoni F."/>
            <person name="Magnuson J."/>
            <person name="Mondo S."/>
            <person name="Nolan M."/>
            <person name="Ohm R."/>
            <person name="Pangilinan J."/>
            <person name="Park H.-J."/>
            <person name="Ramirez L."/>
            <person name="Alfaro M."/>
            <person name="Sun H."/>
            <person name="Tritt A."/>
            <person name="Yoshinaga Y."/>
            <person name="Zwiers L.-H."/>
            <person name="Turgeon B."/>
            <person name="Goodwin S."/>
            <person name="Spatafora J."/>
            <person name="Crous P."/>
            <person name="Grigoriev I."/>
        </authorList>
    </citation>
    <scope>NUCLEOTIDE SEQUENCE</scope>
    <source>
        <strain evidence="2">CBS 115976</strain>
    </source>
</reference>
<keyword evidence="3" id="KW-1185">Reference proteome</keyword>